<evidence type="ECO:0000313" key="2">
    <source>
        <dbReference type="EMBL" id="KAF2654366.1"/>
    </source>
</evidence>
<evidence type="ECO:0000313" key="3">
    <source>
        <dbReference type="Proteomes" id="UP000799324"/>
    </source>
</evidence>
<protein>
    <submittedName>
        <fullName evidence="2">Uncharacterized protein</fullName>
    </submittedName>
</protein>
<organism evidence="2 3">
    <name type="scientific">Lophiostoma macrostomum CBS 122681</name>
    <dbReference type="NCBI Taxonomy" id="1314788"/>
    <lineage>
        <taxon>Eukaryota</taxon>
        <taxon>Fungi</taxon>
        <taxon>Dikarya</taxon>
        <taxon>Ascomycota</taxon>
        <taxon>Pezizomycotina</taxon>
        <taxon>Dothideomycetes</taxon>
        <taxon>Pleosporomycetidae</taxon>
        <taxon>Pleosporales</taxon>
        <taxon>Lophiostomataceae</taxon>
        <taxon>Lophiostoma</taxon>
    </lineage>
</organism>
<dbReference type="AlphaFoldDB" id="A0A6A6T382"/>
<accession>A0A6A6T382</accession>
<dbReference type="EMBL" id="MU004365">
    <property type="protein sequence ID" value="KAF2654366.1"/>
    <property type="molecule type" value="Genomic_DNA"/>
</dbReference>
<reference evidence="2" key="1">
    <citation type="journal article" date="2020" name="Stud. Mycol.">
        <title>101 Dothideomycetes genomes: a test case for predicting lifestyles and emergence of pathogens.</title>
        <authorList>
            <person name="Haridas S."/>
            <person name="Albert R."/>
            <person name="Binder M."/>
            <person name="Bloem J."/>
            <person name="Labutti K."/>
            <person name="Salamov A."/>
            <person name="Andreopoulos B."/>
            <person name="Baker S."/>
            <person name="Barry K."/>
            <person name="Bills G."/>
            <person name="Bluhm B."/>
            <person name="Cannon C."/>
            <person name="Castanera R."/>
            <person name="Culley D."/>
            <person name="Daum C."/>
            <person name="Ezra D."/>
            <person name="Gonzalez J."/>
            <person name="Henrissat B."/>
            <person name="Kuo A."/>
            <person name="Liang C."/>
            <person name="Lipzen A."/>
            <person name="Lutzoni F."/>
            <person name="Magnuson J."/>
            <person name="Mondo S."/>
            <person name="Nolan M."/>
            <person name="Ohm R."/>
            <person name="Pangilinan J."/>
            <person name="Park H.-J."/>
            <person name="Ramirez L."/>
            <person name="Alfaro M."/>
            <person name="Sun H."/>
            <person name="Tritt A."/>
            <person name="Yoshinaga Y."/>
            <person name="Zwiers L.-H."/>
            <person name="Turgeon B."/>
            <person name="Goodwin S."/>
            <person name="Spatafora J."/>
            <person name="Crous P."/>
            <person name="Grigoriev I."/>
        </authorList>
    </citation>
    <scope>NUCLEOTIDE SEQUENCE</scope>
    <source>
        <strain evidence="2">CBS 122681</strain>
    </source>
</reference>
<keyword evidence="3" id="KW-1185">Reference proteome</keyword>
<gene>
    <name evidence="2" type="ORF">K491DRAFT_693896</name>
</gene>
<sequence length="130" mass="14716">MDRSDVKACKDLKDLILSNIRALYGPIFPTTHTFDIILHEHPPEFAALAIAYTDDASPNKGSFRKWKQVARGMSRGGNLHALGALWSEVQVLMREWIPGKLVEGWIDGEKRGERGRGREKRERGWGEDMG</sequence>
<name>A0A6A6T382_9PLEO</name>
<evidence type="ECO:0000256" key="1">
    <source>
        <dbReference type="SAM" id="MobiDB-lite"/>
    </source>
</evidence>
<proteinExistence type="predicted"/>
<dbReference type="OrthoDB" id="3799837at2759"/>
<dbReference type="Proteomes" id="UP000799324">
    <property type="component" value="Unassembled WGS sequence"/>
</dbReference>
<feature type="region of interest" description="Disordered" evidence="1">
    <location>
        <begin position="108"/>
        <end position="130"/>
    </location>
</feature>